<sequence length="440" mass="47918">MGFERPAVMRFDVPFQADAPPLLSQDAGITGLMERRATSHSIDVTVLDTADDRLLRAGVVLAHRVLGGEGDWYLAAPGWAPYLPQECIIPIGATAELPQEFADLTRPLVRRAVLGPVAALECQRTEYLLRGPDGDLGAIRDERVTVRQGGVMTSRYRESTLTSASQLSERQVRHVRAALDAVSATAVDEFPALQQRLGAPATGGTDFPEPAPLDREATMEAFVTRLFATDLHALVRAQYRSQEAVTAALQEVQRHVRGLANVLDPAWRQAVESALVTASTPWLAALDVVDSLVAAVHAPRLGDVSAEPAAALLLRRAQQGAYILADRCRSLTTDSIDADWRAALGAAEQVCASGQVAVQLHGKPARKLLGVVTKVASDLRECAASPEVPDLSQLDPQEAFERGREMERAHQRVARARASFVERWPERVTRIRRLLAKVRR</sequence>
<accession>A0ABX7Y4E0</accession>
<proteinExistence type="predicted"/>
<reference evidence="1 2" key="1">
    <citation type="submission" date="2021-03" db="EMBL/GenBank/DDBJ databases">
        <title>Human Oral Microbial Genomes.</title>
        <authorList>
            <person name="Johnston C.D."/>
            <person name="Chen T."/>
            <person name="Dewhirst F.E."/>
        </authorList>
    </citation>
    <scope>NUCLEOTIDE SEQUENCE [LARGE SCALE GENOMIC DNA]</scope>
    <source>
        <strain evidence="1 2">DSMZ 100122</strain>
    </source>
</reference>
<gene>
    <name evidence="1" type="ORF">J5A65_12660</name>
</gene>
<evidence type="ECO:0000313" key="1">
    <source>
        <dbReference type="EMBL" id="QUC07758.1"/>
    </source>
</evidence>
<dbReference type="SUPFAM" id="SSF55154">
    <property type="entry name" value="CYTH-like phosphatases"/>
    <property type="match status" value="1"/>
</dbReference>
<name>A0ABX7Y4E0_9ACTN</name>
<evidence type="ECO:0000313" key="2">
    <source>
        <dbReference type="Proteomes" id="UP000678513"/>
    </source>
</evidence>
<dbReference type="Proteomes" id="UP000678513">
    <property type="component" value="Chromosome"/>
</dbReference>
<organism evidence="1 2">
    <name type="scientific">Arachnia rubra</name>
    <dbReference type="NCBI Taxonomy" id="1547448"/>
    <lineage>
        <taxon>Bacteria</taxon>
        <taxon>Bacillati</taxon>
        <taxon>Actinomycetota</taxon>
        <taxon>Actinomycetes</taxon>
        <taxon>Propionibacteriales</taxon>
        <taxon>Propionibacteriaceae</taxon>
        <taxon>Arachnia</taxon>
    </lineage>
</organism>
<keyword evidence="2" id="KW-1185">Reference proteome</keyword>
<protein>
    <submittedName>
        <fullName evidence="1">Uncharacterized protein</fullName>
    </submittedName>
</protein>
<dbReference type="RefSeq" id="WP_212322602.1">
    <property type="nucleotide sequence ID" value="NZ_AP024463.1"/>
</dbReference>
<dbReference type="InterPro" id="IPR033469">
    <property type="entry name" value="CYTH-like_dom_sf"/>
</dbReference>
<dbReference type="EMBL" id="CP072384">
    <property type="protein sequence ID" value="QUC07758.1"/>
    <property type="molecule type" value="Genomic_DNA"/>
</dbReference>